<dbReference type="PANTHER" id="PTHR31139:SF4">
    <property type="entry name" value="ECTOPIC P GRANULES PROTEIN 5 HOMOLOG"/>
    <property type="match status" value="1"/>
</dbReference>
<dbReference type="STRING" id="7222.B4JV35"/>
<evidence type="ECO:0000256" key="1">
    <source>
        <dbReference type="SAM" id="MobiDB-lite"/>
    </source>
</evidence>
<dbReference type="GO" id="GO:0097352">
    <property type="term" value="P:autophagosome maturation"/>
    <property type="evidence" value="ECO:0007669"/>
    <property type="project" value="TreeGrafter"/>
</dbReference>
<dbReference type="OrthoDB" id="75419at2759"/>
<dbReference type="Proteomes" id="UP000001070">
    <property type="component" value="Unassembled WGS sequence"/>
</dbReference>
<dbReference type="EMBL" id="CH916374">
    <property type="protein sequence ID" value="EDV91355.1"/>
    <property type="molecule type" value="Genomic_DNA"/>
</dbReference>
<keyword evidence="3" id="KW-1185">Reference proteome</keyword>
<accession>B4JV35</accession>
<feature type="compositionally biased region" description="Basic residues" evidence="1">
    <location>
        <begin position="1"/>
        <end position="16"/>
    </location>
</feature>
<protein>
    <submittedName>
        <fullName evidence="2">GH17393</fullName>
    </submittedName>
</protein>
<organism evidence="3">
    <name type="scientific">Drosophila grimshawi</name>
    <name type="common">Hawaiian fruit fly</name>
    <name type="synonym">Idiomyia grimshawi</name>
    <dbReference type="NCBI Taxonomy" id="7222"/>
    <lineage>
        <taxon>Eukaryota</taxon>
        <taxon>Metazoa</taxon>
        <taxon>Ecdysozoa</taxon>
        <taxon>Arthropoda</taxon>
        <taxon>Hexapoda</taxon>
        <taxon>Insecta</taxon>
        <taxon>Pterygota</taxon>
        <taxon>Neoptera</taxon>
        <taxon>Endopterygota</taxon>
        <taxon>Diptera</taxon>
        <taxon>Brachycera</taxon>
        <taxon>Muscomorpha</taxon>
        <taxon>Ephydroidea</taxon>
        <taxon>Drosophilidae</taxon>
        <taxon>Drosophila</taxon>
        <taxon>Hawaiian Drosophila</taxon>
    </lineage>
</organism>
<proteinExistence type="predicted"/>
<evidence type="ECO:0000313" key="2">
    <source>
        <dbReference type="EMBL" id="EDV91355.1"/>
    </source>
</evidence>
<dbReference type="HOGENOM" id="CLU_288898_0_0_1"/>
<evidence type="ECO:0000313" key="3">
    <source>
        <dbReference type="Proteomes" id="UP000001070"/>
    </source>
</evidence>
<dbReference type="eggNOG" id="KOG3622">
    <property type="taxonomic scope" value="Eukaryota"/>
</dbReference>
<sequence length="1063" mass="121318">MATLAKPKKEKTKKQRTSNEHRHIEQEEEENDELLSTSCENEQRQLENASLLEEFERVAAKASSSTHKANTIISHDCCISNDIQTDQLAEATTTTTAEVKEEPELEETAPSAPCAPASSVPLVQYPNLQPIRISNALAEEQKTKIVYKQRTRVSSPGFALASSHLKPFSSDQLKQVYQCTDLELVKQFELEFLMSTLLESSETDPLYLALQEYFNLQAKLTSNLQDIHSNYRMSRETEQKLWKRENVSRTFSGTCGDGTVVRETTTYECIKLNRTMLEYVNKYLTVHYDLVCHAYTTNLVEAKITKVRIDAIINDLLAYPGVDVQASVVLHSQLQAPALDCVAKLRRAISILFSFARRPSPNADFDADLKLWLRKLIAMQLLLATKEDHWFLLFNILRCPNGVGAWAAEFLQLPGMVAQAQSQTMAKGSQPNELPLPLNSPEVNHCLAVLQILLLPIKKRSEYLKSQVQAQKELAGPTGGGEGWTMLDSDGEDTLTPTGEYVGLKETDLIALLNQLPFDKLFTSAMCIEKFLEDYIIEPDMITPQQMLTVVVFFAQLVETLGEGMLTYNNERYKQLAKRLGRLVRHCLQYGFDYYELFCNNNLHKSPELCERIELEMQALLIRACRYIYSSRNLGTWQYFSTLPYSTLNADIIWHLFYYLNVGFPSDFSTQLSADPEEAFHTDFWGKFDLANADVSAEDMYYLLQAFFEMANGRDPTKDWQIIRIICLTIFQIGFLHQATREFCYKAARDTLVNITLVYEGLLDCLLLQLKTRFSEIEQAAYLFKALPLESWHPSMDSFELLSSWLLHFDYQSTQNQLARLIIGHLNWGFDEEGRLYLPHNIHVRMACLVTEAITKHASEVIGVSGISESVRQVSSLIDSTQSNREQFTNWCWRMISMLRLHLMDQSVESVKRTLQHPTEPLLFVPDMERLDMISQGVNEQRPLALYAAVLVSLHGHSIPLICQHGFELLHQLIGDHRHAAVIRSLELIVPLFLETPDTLANCESFQKLLIALLNADRTYLKLAKDMVYANSIGPILELLDNMLHHQIVSYTRQVINHKTWNA</sequence>
<reference evidence="2 3" key="1">
    <citation type="journal article" date="2007" name="Nature">
        <title>Evolution of genes and genomes on the Drosophila phylogeny.</title>
        <authorList>
            <consortium name="Drosophila 12 Genomes Consortium"/>
            <person name="Clark A.G."/>
            <person name="Eisen M.B."/>
            <person name="Smith D.R."/>
            <person name="Bergman C.M."/>
            <person name="Oliver B."/>
            <person name="Markow T.A."/>
            <person name="Kaufman T.C."/>
            <person name="Kellis M."/>
            <person name="Gelbart W."/>
            <person name="Iyer V.N."/>
            <person name="Pollard D.A."/>
            <person name="Sackton T.B."/>
            <person name="Larracuente A.M."/>
            <person name="Singh N.D."/>
            <person name="Abad J.P."/>
            <person name="Abt D.N."/>
            <person name="Adryan B."/>
            <person name="Aguade M."/>
            <person name="Akashi H."/>
            <person name="Anderson W.W."/>
            <person name="Aquadro C.F."/>
            <person name="Ardell D.H."/>
            <person name="Arguello R."/>
            <person name="Artieri C.G."/>
            <person name="Barbash D.A."/>
            <person name="Barker D."/>
            <person name="Barsanti P."/>
            <person name="Batterham P."/>
            <person name="Batzoglou S."/>
            <person name="Begun D."/>
            <person name="Bhutkar A."/>
            <person name="Blanco E."/>
            <person name="Bosak S.A."/>
            <person name="Bradley R.K."/>
            <person name="Brand A.D."/>
            <person name="Brent M.R."/>
            <person name="Brooks A.N."/>
            <person name="Brown R.H."/>
            <person name="Butlin R.K."/>
            <person name="Caggese C."/>
            <person name="Calvi B.R."/>
            <person name="Bernardo de Carvalho A."/>
            <person name="Caspi A."/>
            <person name="Castrezana S."/>
            <person name="Celniker S.E."/>
            <person name="Chang J.L."/>
            <person name="Chapple C."/>
            <person name="Chatterji S."/>
            <person name="Chinwalla A."/>
            <person name="Civetta A."/>
            <person name="Clifton S.W."/>
            <person name="Comeron J.M."/>
            <person name="Costello J.C."/>
            <person name="Coyne J.A."/>
            <person name="Daub J."/>
            <person name="David R.G."/>
            <person name="Delcher A.L."/>
            <person name="Delehaunty K."/>
            <person name="Do C.B."/>
            <person name="Ebling H."/>
            <person name="Edwards K."/>
            <person name="Eickbush T."/>
            <person name="Evans J.D."/>
            <person name="Filipski A."/>
            <person name="Findeiss S."/>
            <person name="Freyhult E."/>
            <person name="Fulton L."/>
            <person name="Fulton R."/>
            <person name="Garcia A.C."/>
            <person name="Gardiner A."/>
            <person name="Garfield D.A."/>
            <person name="Garvin B.E."/>
            <person name="Gibson G."/>
            <person name="Gilbert D."/>
            <person name="Gnerre S."/>
            <person name="Godfrey J."/>
            <person name="Good R."/>
            <person name="Gotea V."/>
            <person name="Gravely B."/>
            <person name="Greenberg A.J."/>
            <person name="Griffiths-Jones S."/>
            <person name="Gross S."/>
            <person name="Guigo R."/>
            <person name="Gustafson E.A."/>
            <person name="Haerty W."/>
            <person name="Hahn M.W."/>
            <person name="Halligan D.L."/>
            <person name="Halpern A.L."/>
            <person name="Halter G.M."/>
            <person name="Han M.V."/>
            <person name="Heger A."/>
            <person name="Hillier L."/>
            <person name="Hinrichs A.S."/>
            <person name="Holmes I."/>
            <person name="Hoskins R.A."/>
            <person name="Hubisz M.J."/>
            <person name="Hultmark D."/>
            <person name="Huntley M.A."/>
            <person name="Jaffe D.B."/>
            <person name="Jagadeeshan S."/>
            <person name="Jeck W.R."/>
            <person name="Johnson J."/>
            <person name="Jones C.D."/>
            <person name="Jordan W.C."/>
            <person name="Karpen G.H."/>
            <person name="Kataoka E."/>
            <person name="Keightley P.D."/>
            <person name="Kheradpour P."/>
            <person name="Kirkness E.F."/>
            <person name="Koerich L.B."/>
            <person name="Kristiansen K."/>
            <person name="Kudrna D."/>
            <person name="Kulathinal R.J."/>
            <person name="Kumar S."/>
            <person name="Kwok R."/>
            <person name="Lander E."/>
            <person name="Langley C.H."/>
            <person name="Lapoint R."/>
            <person name="Lazzaro B.P."/>
            <person name="Lee S.J."/>
            <person name="Levesque L."/>
            <person name="Li R."/>
            <person name="Lin C.F."/>
            <person name="Lin M.F."/>
            <person name="Lindblad-Toh K."/>
            <person name="Llopart A."/>
            <person name="Long M."/>
            <person name="Low L."/>
            <person name="Lozovsky E."/>
            <person name="Lu J."/>
            <person name="Luo M."/>
            <person name="Machado C.A."/>
            <person name="Makalowski W."/>
            <person name="Marzo M."/>
            <person name="Matsuda M."/>
            <person name="Matzkin L."/>
            <person name="McAllister B."/>
            <person name="McBride C.S."/>
            <person name="McKernan B."/>
            <person name="McKernan K."/>
            <person name="Mendez-Lago M."/>
            <person name="Minx P."/>
            <person name="Mollenhauer M.U."/>
            <person name="Montooth K."/>
            <person name="Mount S.M."/>
            <person name="Mu X."/>
            <person name="Myers E."/>
            <person name="Negre B."/>
            <person name="Newfeld S."/>
            <person name="Nielsen R."/>
            <person name="Noor M.A."/>
            <person name="O'Grady P."/>
            <person name="Pachter L."/>
            <person name="Papaceit M."/>
            <person name="Parisi M.J."/>
            <person name="Parisi M."/>
            <person name="Parts L."/>
            <person name="Pedersen J.S."/>
            <person name="Pesole G."/>
            <person name="Phillippy A.M."/>
            <person name="Ponting C.P."/>
            <person name="Pop M."/>
            <person name="Porcelli D."/>
            <person name="Powell J.R."/>
            <person name="Prohaska S."/>
            <person name="Pruitt K."/>
            <person name="Puig M."/>
            <person name="Quesneville H."/>
            <person name="Ram K.R."/>
            <person name="Rand D."/>
            <person name="Rasmussen M.D."/>
            <person name="Reed L.K."/>
            <person name="Reenan R."/>
            <person name="Reily A."/>
            <person name="Remington K.A."/>
            <person name="Rieger T.T."/>
            <person name="Ritchie M.G."/>
            <person name="Robin C."/>
            <person name="Rogers Y.H."/>
            <person name="Rohde C."/>
            <person name="Rozas J."/>
            <person name="Rubenfield M.J."/>
            <person name="Ruiz A."/>
            <person name="Russo S."/>
            <person name="Salzberg S.L."/>
            <person name="Sanchez-Gracia A."/>
            <person name="Saranga D.J."/>
            <person name="Sato H."/>
            <person name="Schaeffer S.W."/>
            <person name="Schatz M.C."/>
            <person name="Schlenke T."/>
            <person name="Schwartz R."/>
            <person name="Segarra C."/>
            <person name="Singh R.S."/>
            <person name="Sirot L."/>
            <person name="Sirota M."/>
            <person name="Sisneros N.B."/>
            <person name="Smith C.D."/>
            <person name="Smith T.F."/>
            <person name="Spieth J."/>
            <person name="Stage D.E."/>
            <person name="Stark A."/>
            <person name="Stephan W."/>
            <person name="Strausberg R.L."/>
            <person name="Strempel S."/>
            <person name="Sturgill D."/>
            <person name="Sutton G."/>
            <person name="Sutton G.G."/>
            <person name="Tao W."/>
            <person name="Teichmann S."/>
            <person name="Tobari Y.N."/>
            <person name="Tomimura Y."/>
            <person name="Tsolas J.M."/>
            <person name="Valente V.L."/>
            <person name="Venter E."/>
            <person name="Venter J.C."/>
            <person name="Vicario S."/>
            <person name="Vieira F.G."/>
            <person name="Vilella A.J."/>
            <person name="Villasante A."/>
            <person name="Walenz B."/>
            <person name="Wang J."/>
            <person name="Wasserman M."/>
            <person name="Watts T."/>
            <person name="Wilson D."/>
            <person name="Wilson R.K."/>
            <person name="Wing R.A."/>
            <person name="Wolfner M.F."/>
            <person name="Wong A."/>
            <person name="Wong G.K."/>
            <person name="Wu C.I."/>
            <person name="Wu G."/>
            <person name="Yamamoto D."/>
            <person name="Yang H.P."/>
            <person name="Yang S.P."/>
            <person name="Yorke J.A."/>
            <person name="Yoshida K."/>
            <person name="Zdobnov E."/>
            <person name="Zhang P."/>
            <person name="Zhang Y."/>
            <person name="Zimin A.V."/>
            <person name="Baldwin J."/>
            <person name="Abdouelleil A."/>
            <person name="Abdulkadir J."/>
            <person name="Abebe A."/>
            <person name="Abera B."/>
            <person name="Abreu J."/>
            <person name="Acer S.C."/>
            <person name="Aftuck L."/>
            <person name="Alexander A."/>
            <person name="An P."/>
            <person name="Anderson E."/>
            <person name="Anderson S."/>
            <person name="Arachi H."/>
            <person name="Azer M."/>
            <person name="Bachantsang P."/>
            <person name="Barry A."/>
            <person name="Bayul T."/>
            <person name="Berlin A."/>
            <person name="Bessette D."/>
            <person name="Bloom T."/>
            <person name="Blye J."/>
            <person name="Boguslavskiy L."/>
            <person name="Bonnet C."/>
            <person name="Boukhgalter B."/>
            <person name="Bourzgui I."/>
            <person name="Brown A."/>
            <person name="Cahill P."/>
            <person name="Channer S."/>
            <person name="Cheshatsang Y."/>
            <person name="Chuda L."/>
            <person name="Citroen M."/>
            <person name="Collymore A."/>
            <person name="Cooke P."/>
            <person name="Costello M."/>
            <person name="D'Aco K."/>
            <person name="Daza R."/>
            <person name="De Haan G."/>
            <person name="DeGray S."/>
            <person name="DeMaso C."/>
            <person name="Dhargay N."/>
            <person name="Dooley K."/>
            <person name="Dooley E."/>
            <person name="Doricent M."/>
            <person name="Dorje P."/>
            <person name="Dorjee K."/>
            <person name="Dupes A."/>
            <person name="Elong R."/>
            <person name="Falk J."/>
            <person name="Farina A."/>
            <person name="Faro S."/>
            <person name="Ferguson D."/>
            <person name="Fisher S."/>
            <person name="Foley C.D."/>
            <person name="Franke A."/>
            <person name="Friedrich D."/>
            <person name="Gadbois L."/>
            <person name="Gearin G."/>
            <person name="Gearin C.R."/>
            <person name="Giannoukos G."/>
            <person name="Goode T."/>
            <person name="Graham J."/>
            <person name="Grandbois E."/>
            <person name="Grewal S."/>
            <person name="Gyaltsen K."/>
            <person name="Hafez N."/>
            <person name="Hagos B."/>
            <person name="Hall J."/>
            <person name="Henson C."/>
            <person name="Hollinger A."/>
            <person name="Honan T."/>
            <person name="Huard M.D."/>
            <person name="Hughes L."/>
            <person name="Hurhula B."/>
            <person name="Husby M.E."/>
            <person name="Kamat A."/>
            <person name="Kanga B."/>
            <person name="Kashin S."/>
            <person name="Khazanovich D."/>
            <person name="Kisner P."/>
            <person name="Lance K."/>
            <person name="Lara M."/>
            <person name="Lee W."/>
            <person name="Lennon N."/>
            <person name="Letendre F."/>
            <person name="LeVine R."/>
            <person name="Lipovsky A."/>
            <person name="Liu X."/>
            <person name="Liu J."/>
            <person name="Liu S."/>
            <person name="Lokyitsang T."/>
            <person name="Lokyitsang Y."/>
            <person name="Lubonja R."/>
            <person name="Lui A."/>
            <person name="MacDonald P."/>
            <person name="Magnisalis V."/>
            <person name="Maru K."/>
            <person name="Matthews C."/>
            <person name="McCusker W."/>
            <person name="McDonough S."/>
            <person name="Mehta T."/>
            <person name="Meldrim J."/>
            <person name="Meneus L."/>
            <person name="Mihai O."/>
            <person name="Mihalev A."/>
            <person name="Mihova T."/>
            <person name="Mittelman R."/>
            <person name="Mlenga V."/>
            <person name="Montmayeur A."/>
            <person name="Mulrain L."/>
            <person name="Navidi A."/>
            <person name="Naylor J."/>
            <person name="Negash T."/>
            <person name="Nguyen T."/>
            <person name="Nguyen N."/>
            <person name="Nicol R."/>
            <person name="Norbu C."/>
            <person name="Norbu N."/>
            <person name="Novod N."/>
            <person name="O'Neill B."/>
            <person name="Osman S."/>
            <person name="Markiewicz E."/>
            <person name="Oyono O.L."/>
            <person name="Patti C."/>
            <person name="Phunkhang P."/>
            <person name="Pierre F."/>
            <person name="Priest M."/>
            <person name="Raghuraman S."/>
            <person name="Rege F."/>
            <person name="Reyes R."/>
            <person name="Rise C."/>
            <person name="Rogov P."/>
            <person name="Ross K."/>
            <person name="Ryan E."/>
            <person name="Settipalli S."/>
            <person name="Shea T."/>
            <person name="Sherpa N."/>
            <person name="Shi L."/>
            <person name="Shih D."/>
            <person name="Sparrow T."/>
            <person name="Spaulding J."/>
            <person name="Stalker J."/>
            <person name="Stange-Thomann N."/>
            <person name="Stavropoulos S."/>
            <person name="Stone C."/>
            <person name="Strader C."/>
            <person name="Tesfaye S."/>
            <person name="Thomson T."/>
            <person name="Thoulutsang Y."/>
            <person name="Thoulutsang D."/>
            <person name="Topham K."/>
            <person name="Topping I."/>
            <person name="Tsamla T."/>
            <person name="Vassiliev H."/>
            <person name="Vo A."/>
            <person name="Wangchuk T."/>
            <person name="Wangdi T."/>
            <person name="Weiand M."/>
            <person name="Wilkinson J."/>
            <person name="Wilson A."/>
            <person name="Yadav S."/>
            <person name="Young G."/>
            <person name="Yu Q."/>
            <person name="Zembek L."/>
            <person name="Zhong D."/>
            <person name="Zimmer A."/>
            <person name="Zwirko Z."/>
            <person name="Jaffe D.B."/>
            <person name="Alvarez P."/>
            <person name="Brockman W."/>
            <person name="Butler J."/>
            <person name="Chin C."/>
            <person name="Gnerre S."/>
            <person name="Grabherr M."/>
            <person name="Kleber M."/>
            <person name="Mauceli E."/>
            <person name="MacCallum I."/>
        </authorList>
    </citation>
    <scope>NUCLEOTIDE SEQUENCE [LARGE SCALE GENOMIC DNA]</scope>
    <source>
        <strain evidence="3">Tucson 15287-2541.00</strain>
    </source>
</reference>
<dbReference type="InterPro" id="IPR051436">
    <property type="entry name" value="Autophagy-related_EPG5"/>
</dbReference>
<dbReference type="PhylomeDB" id="B4JV35"/>
<dbReference type="PANTHER" id="PTHR31139">
    <property type="entry name" value="ECTOPIC P GRANULES PROTEIN 5 HOMOLOG"/>
    <property type="match status" value="1"/>
</dbReference>
<dbReference type="AlphaFoldDB" id="B4JV35"/>
<dbReference type="OMA" id="THKANTI"/>
<dbReference type="GO" id="GO:0005737">
    <property type="term" value="C:cytoplasm"/>
    <property type="evidence" value="ECO:0007669"/>
    <property type="project" value="TreeGrafter"/>
</dbReference>
<gene>
    <name evidence="2" type="primary">Dgri\GH17393</name>
    <name evidence="2" type="ORF">Dgri_GH17393</name>
</gene>
<feature type="region of interest" description="Disordered" evidence="1">
    <location>
        <begin position="1"/>
        <end position="42"/>
    </location>
</feature>
<name>B4JV35_DROGR</name>